<reference evidence="1" key="1">
    <citation type="submission" date="2020-07" db="EMBL/GenBank/DDBJ databases">
        <title>Huge and variable diversity of episymbiotic CPR bacteria and DPANN archaea in groundwater ecosystems.</title>
        <authorList>
            <person name="He C.Y."/>
            <person name="Keren R."/>
            <person name="Whittaker M."/>
            <person name="Farag I.F."/>
            <person name="Doudna J."/>
            <person name="Cate J.H.D."/>
            <person name="Banfield J.F."/>
        </authorList>
    </citation>
    <scope>NUCLEOTIDE SEQUENCE</scope>
    <source>
        <strain evidence="1">NC_groundwater_672_Ag_B-0.1um_62_36</strain>
    </source>
</reference>
<name>A0A932CPU8_UNCTE</name>
<evidence type="ECO:0000313" key="1">
    <source>
        <dbReference type="EMBL" id="MBI2876502.1"/>
    </source>
</evidence>
<evidence type="ECO:0000313" key="2">
    <source>
        <dbReference type="Proteomes" id="UP000769766"/>
    </source>
</evidence>
<dbReference type="Proteomes" id="UP000769766">
    <property type="component" value="Unassembled WGS sequence"/>
</dbReference>
<sequence length="195" mass="21092">MDTESEGSMMLNINLRWRGDAQSFLKKSLEVADCLAGKRLLALQFLCFLVLAAGCAAGKPMVVWEKGVSLAEYQTFEVAPVTNEEGKTFDFDVASAITAQIKSKLKKKGYLISEGTETTGRILVVKSSLIAYEPGSALQRFIVPGWGTTSCTVKASLIDKPTGKIVGEMVIDKFVSTRWPYSIGADKRILGSVAA</sequence>
<dbReference type="Pfam" id="PF14366">
    <property type="entry name" value="DUF4410"/>
    <property type="match status" value="1"/>
</dbReference>
<feature type="non-terminal residue" evidence="1">
    <location>
        <position position="195"/>
    </location>
</feature>
<accession>A0A932CPU8</accession>
<dbReference type="AlphaFoldDB" id="A0A932CPU8"/>
<gene>
    <name evidence="1" type="ORF">HYY20_06440</name>
</gene>
<dbReference type="InterPro" id="IPR025522">
    <property type="entry name" value="DUF4410"/>
</dbReference>
<organism evidence="1 2">
    <name type="scientific">Tectimicrobiota bacterium</name>
    <dbReference type="NCBI Taxonomy" id="2528274"/>
    <lineage>
        <taxon>Bacteria</taxon>
        <taxon>Pseudomonadati</taxon>
        <taxon>Nitrospinota/Tectimicrobiota group</taxon>
        <taxon>Candidatus Tectimicrobiota</taxon>
    </lineage>
</organism>
<dbReference type="EMBL" id="JACPRF010000197">
    <property type="protein sequence ID" value="MBI2876502.1"/>
    <property type="molecule type" value="Genomic_DNA"/>
</dbReference>
<comment type="caution">
    <text evidence="1">The sequence shown here is derived from an EMBL/GenBank/DDBJ whole genome shotgun (WGS) entry which is preliminary data.</text>
</comment>
<protein>
    <submittedName>
        <fullName evidence="1">DUF4410 domain-containing protein</fullName>
    </submittedName>
</protein>
<proteinExistence type="predicted"/>